<name>A0A6B0GP26_9EURY</name>
<evidence type="ECO:0000313" key="2">
    <source>
        <dbReference type="EMBL" id="MWG36562.1"/>
    </source>
</evidence>
<keyword evidence="3" id="KW-1185">Reference proteome</keyword>
<protein>
    <submittedName>
        <fullName evidence="2">Uncharacterized protein</fullName>
    </submittedName>
</protein>
<accession>A0A6B0GP26</accession>
<keyword evidence="1" id="KW-0175">Coiled coil</keyword>
<dbReference type="EMBL" id="WSZK01000036">
    <property type="protein sequence ID" value="MWG36562.1"/>
    <property type="molecule type" value="Genomic_DNA"/>
</dbReference>
<dbReference type="Proteomes" id="UP000451471">
    <property type="component" value="Unassembled WGS sequence"/>
</dbReference>
<dbReference type="RefSeq" id="WP_158206214.1">
    <property type="nucleotide sequence ID" value="NZ_WSZK01000036.1"/>
</dbReference>
<comment type="caution">
    <text evidence="2">The sequence shown here is derived from an EMBL/GenBank/DDBJ whole genome shotgun (WGS) entry which is preliminary data.</text>
</comment>
<dbReference type="OrthoDB" id="275580at2157"/>
<sequence length="152" mass="17379">MARLTCAHSNCGTFLMDDALVQRLKRTGDPFYCPGGHEQHFDGASPEAKLRERIAELEQEVTRLTERAKNTREQLFDTYDELRDERARRKHVEALYLAGQEGVVEITDDVYRWVCPCGASCRTDFETRGEAYGAYDDHRGRDACDETEQVVA</sequence>
<evidence type="ECO:0000313" key="3">
    <source>
        <dbReference type="Proteomes" id="UP000451471"/>
    </source>
</evidence>
<evidence type="ECO:0000256" key="1">
    <source>
        <dbReference type="SAM" id="Coils"/>
    </source>
</evidence>
<gene>
    <name evidence="2" type="ORF">GQS65_19065</name>
</gene>
<organism evidence="2 3">
    <name type="scientific">Halomarina oriensis</name>
    <dbReference type="NCBI Taxonomy" id="671145"/>
    <lineage>
        <taxon>Archaea</taxon>
        <taxon>Methanobacteriati</taxon>
        <taxon>Methanobacteriota</taxon>
        <taxon>Stenosarchaea group</taxon>
        <taxon>Halobacteria</taxon>
        <taxon>Halobacteriales</taxon>
        <taxon>Natronomonadaceae</taxon>
        <taxon>Halomarina</taxon>
    </lineage>
</organism>
<feature type="coiled-coil region" evidence="1">
    <location>
        <begin position="47"/>
        <end position="85"/>
    </location>
</feature>
<proteinExistence type="predicted"/>
<reference evidence="2 3" key="1">
    <citation type="submission" date="2019-12" db="EMBL/GenBank/DDBJ databases">
        <title>Halocatena pleomorpha gen. nov. sp. nov., an extremely halophilic archaeon of family Halobacteriaceae isolated from saltpan soil.</title>
        <authorList>
            <person name="Pal Y."/>
            <person name="Verma A."/>
            <person name="Krishnamurthi S."/>
            <person name="Kumar P."/>
        </authorList>
    </citation>
    <scope>NUCLEOTIDE SEQUENCE [LARGE SCALE GENOMIC DNA]</scope>
    <source>
        <strain evidence="2 3">JCM 16495</strain>
    </source>
</reference>
<dbReference type="AlphaFoldDB" id="A0A6B0GP26"/>